<organism evidence="2 3">
    <name type="scientific">Linum trigynum</name>
    <dbReference type="NCBI Taxonomy" id="586398"/>
    <lineage>
        <taxon>Eukaryota</taxon>
        <taxon>Viridiplantae</taxon>
        <taxon>Streptophyta</taxon>
        <taxon>Embryophyta</taxon>
        <taxon>Tracheophyta</taxon>
        <taxon>Spermatophyta</taxon>
        <taxon>Magnoliopsida</taxon>
        <taxon>eudicotyledons</taxon>
        <taxon>Gunneridae</taxon>
        <taxon>Pentapetalae</taxon>
        <taxon>rosids</taxon>
        <taxon>fabids</taxon>
        <taxon>Malpighiales</taxon>
        <taxon>Linaceae</taxon>
        <taxon>Linum</taxon>
    </lineage>
</organism>
<protein>
    <submittedName>
        <fullName evidence="2">Uncharacterized protein</fullName>
    </submittedName>
</protein>
<proteinExistence type="predicted"/>
<evidence type="ECO:0000313" key="3">
    <source>
        <dbReference type="Proteomes" id="UP001497516"/>
    </source>
</evidence>
<comment type="caution">
    <text evidence="2">The sequence shown here is derived from an EMBL/GenBank/DDBJ whole genome shotgun (WGS) entry which is preliminary data.</text>
</comment>
<dbReference type="AlphaFoldDB" id="A0AAV2C631"/>
<sequence length="117" mass="12736">MNDAAPAEQSPPPVPVRRFPRRRNSRWLERGDEISPSISGAVASLEVCVVVIWESYAFSPWTRLPKLQSASAVRGRRSCPCRVSGQLGQVGEALDGGMAVYEKRWRGALGKVGNLSG</sequence>
<feature type="region of interest" description="Disordered" evidence="1">
    <location>
        <begin position="1"/>
        <end position="22"/>
    </location>
</feature>
<evidence type="ECO:0000256" key="1">
    <source>
        <dbReference type="SAM" id="MobiDB-lite"/>
    </source>
</evidence>
<dbReference type="Proteomes" id="UP001497516">
    <property type="component" value="Unassembled WGS sequence"/>
</dbReference>
<dbReference type="EMBL" id="CAXIPQ010000005">
    <property type="protein sequence ID" value="CAL1351925.1"/>
    <property type="molecule type" value="Genomic_DNA"/>
</dbReference>
<evidence type="ECO:0000313" key="2">
    <source>
        <dbReference type="EMBL" id="CAL1351925.1"/>
    </source>
</evidence>
<dbReference type="InterPro" id="IPR035897">
    <property type="entry name" value="Toll_tir_struct_dom_sf"/>
</dbReference>
<accession>A0AAV2C631</accession>
<reference evidence="2 3" key="1">
    <citation type="submission" date="2024-04" db="EMBL/GenBank/DDBJ databases">
        <authorList>
            <person name="Fracassetti M."/>
        </authorList>
    </citation>
    <scope>NUCLEOTIDE SEQUENCE [LARGE SCALE GENOMIC DNA]</scope>
</reference>
<dbReference type="Gene3D" id="3.40.50.10140">
    <property type="entry name" value="Toll/interleukin-1 receptor homology (TIR) domain"/>
    <property type="match status" value="1"/>
</dbReference>
<gene>
    <name evidence="2" type="ORF">LTRI10_LOCUS10188</name>
</gene>
<name>A0AAV2C631_9ROSI</name>
<keyword evidence="3" id="KW-1185">Reference proteome</keyword>